<dbReference type="PANTHER" id="PTHR38926">
    <property type="entry name" value="F-BOX DOMAIN CONTAINING PROTEIN, EXPRESSED"/>
    <property type="match status" value="1"/>
</dbReference>
<dbReference type="SUPFAM" id="SSF52047">
    <property type="entry name" value="RNI-like"/>
    <property type="match status" value="1"/>
</dbReference>
<dbReference type="FunFam" id="1.20.1280.50:FF:000035">
    <property type="entry name" value="F-box/LRR-repeat protein 6 isoform X2"/>
    <property type="match status" value="1"/>
</dbReference>
<feature type="compositionally biased region" description="Polar residues" evidence="1">
    <location>
        <begin position="1"/>
        <end position="11"/>
    </location>
</feature>
<dbReference type="PANTHER" id="PTHR38926:SF5">
    <property type="entry name" value="F-BOX AND LEUCINE-RICH REPEAT PROTEIN 6"/>
    <property type="match status" value="1"/>
</dbReference>
<evidence type="ECO:0000313" key="3">
    <source>
        <dbReference type="Ensembl" id="ENSGWIP00000040292.1"/>
    </source>
</evidence>
<protein>
    <recommendedName>
        <fullName evidence="2">F-box domain-containing protein</fullName>
    </recommendedName>
</protein>
<dbReference type="InterPro" id="IPR036047">
    <property type="entry name" value="F-box-like_dom_sf"/>
</dbReference>
<dbReference type="Gene3D" id="1.20.1280.50">
    <property type="match status" value="1"/>
</dbReference>
<dbReference type="InterPro" id="IPR032675">
    <property type="entry name" value="LRR_dom_sf"/>
</dbReference>
<dbReference type="GO" id="GO:0019005">
    <property type="term" value="C:SCF ubiquitin ligase complex"/>
    <property type="evidence" value="ECO:0007669"/>
    <property type="project" value="InterPro"/>
</dbReference>
<reference evidence="3" key="3">
    <citation type="submission" date="2025-09" db="UniProtKB">
        <authorList>
            <consortium name="Ensembl"/>
        </authorList>
    </citation>
    <scope>IDENTIFICATION</scope>
</reference>
<keyword evidence="4" id="KW-1185">Reference proteome</keyword>
<gene>
    <name evidence="3" type="primary">fbxl6</name>
</gene>
<dbReference type="Ensembl" id="ENSGWIT00000043780.1">
    <property type="protein sequence ID" value="ENSGWIP00000040292.1"/>
    <property type="gene ID" value="ENSGWIG00000020366.1"/>
</dbReference>
<evidence type="ECO:0000256" key="1">
    <source>
        <dbReference type="SAM" id="MobiDB-lite"/>
    </source>
</evidence>
<dbReference type="InterPro" id="IPR047922">
    <property type="entry name" value="FBXL6_F-box"/>
</dbReference>
<reference evidence="3" key="2">
    <citation type="submission" date="2025-08" db="UniProtKB">
        <authorList>
            <consortium name="Ensembl"/>
        </authorList>
    </citation>
    <scope>IDENTIFICATION</scope>
</reference>
<evidence type="ECO:0000313" key="4">
    <source>
        <dbReference type="Proteomes" id="UP000694680"/>
    </source>
</evidence>
<dbReference type="CDD" id="cd22119">
    <property type="entry name" value="F-box_FBXL6"/>
    <property type="match status" value="1"/>
</dbReference>
<feature type="domain" description="F-box" evidence="2">
    <location>
        <begin position="129"/>
        <end position="175"/>
    </location>
</feature>
<dbReference type="Pfam" id="PF13516">
    <property type="entry name" value="LRR_6"/>
    <property type="match status" value="2"/>
</dbReference>
<name>A0A8C5H7H5_GOUWI</name>
<organism evidence="3 4">
    <name type="scientific">Gouania willdenowi</name>
    <name type="common">Blunt-snouted clingfish</name>
    <name type="synonym">Lepadogaster willdenowi</name>
    <dbReference type="NCBI Taxonomy" id="441366"/>
    <lineage>
        <taxon>Eukaryota</taxon>
        <taxon>Metazoa</taxon>
        <taxon>Chordata</taxon>
        <taxon>Craniata</taxon>
        <taxon>Vertebrata</taxon>
        <taxon>Euteleostomi</taxon>
        <taxon>Actinopterygii</taxon>
        <taxon>Neopterygii</taxon>
        <taxon>Teleostei</taxon>
        <taxon>Neoteleostei</taxon>
        <taxon>Acanthomorphata</taxon>
        <taxon>Ovalentaria</taxon>
        <taxon>Blenniimorphae</taxon>
        <taxon>Blenniiformes</taxon>
        <taxon>Gobiesocoidei</taxon>
        <taxon>Gobiesocidae</taxon>
        <taxon>Gobiesocinae</taxon>
        <taxon>Gouania</taxon>
    </lineage>
</organism>
<proteinExistence type="predicted"/>
<accession>A0A8C5H7H5</accession>
<feature type="region of interest" description="Disordered" evidence="1">
    <location>
        <begin position="1"/>
        <end position="43"/>
    </location>
</feature>
<dbReference type="InterPro" id="IPR001810">
    <property type="entry name" value="F-box_dom"/>
</dbReference>
<evidence type="ECO:0000259" key="2">
    <source>
        <dbReference type="Pfam" id="PF12937"/>
    </source>
</evidence>
<dbReference type="InterPro" id="IPR001611">
    <property type="entry name" value="Leu-rich_rpt"/>
</dbReference>
<feature type="region of interest" description="Disordered" evidence="1">
    <location>
        <begin position="64"/>
        <end position="89"/>
    </location>
</feature>
<dbReference type="Pfam" id="PF12937">
    <property type="entry name" value="F-box-like"/>
    <property type="match status" value="1"/>
</dbReference>
<dbReference type="SUPFAM" id="SSF81383">
    <property type="entry name" value="F-box domain"/>
    <property type="match status" value="1"/>
</dbReference>
<dbReference type="AlphaFoldDB" id="A0A8C5H7H5"/>
<dbReference type="Proteomes" id="UP000694680">
    <property type="component" value="Chromosome 11"/>
</dbReference>
<sequence>MDGPEAQSSAQGERKEVKTSRKAALKRTAGTKPKRKKTPRLDYTVQQGEDMLLVISNPMPDYEGSAWAPKKKGGKKKAAATAKGKNKTENNMKKKVKPKVGNKALIKEEEKHLSVEVPLGSVGHRWGQSLPEEVLINIFHMVVAQDGAVPFLCRVGRVCRLWNAAASTPLLWRSVTVGHCWIAPGKNQLPKTEQKVKDTVEWLAQSRFSQLRHFSLCHWKQNVDFVLEVTSENSSKFVGGNSVSQLHRLRQHGFKTYFTLKNVNVSNTFCCHISDSIGFCPDLELLEVNTKLNSKDCELSICVQALQMVCPKLKTFRMLNVRPHHKTMRNAADPPPGFPLLEELCIATASHSYMTDRDLMDILHGSRRLRVLDVRGCARITPSGLAALPCPELECLFWGQYFSSHSSSLPKRGFNLVTEKWCQTLRELDIANQMFTEDDLEVAMSFLAQAPDVETLRSLNLSGTKITPSALRSVVGQLTALQYLNLSSCRYLPRGVKRLYRGQGDIRQLLDKLD</sequence>
<reference evidence="3" key="1">
    <citation type="submission" date="2020-06" db="EMBL/GenBank/DDBJ databases">
        <authorList>
            <consortium name="Wellcome Sanger Institute Data Sharing"/>
        </authorList>
    </citation>
    <scope>NUCLEOTIDE SEQUENCE [LARGE SCALE GENOMIC DNA]</scope>
</reference>
<dbReference type="Gene3D" id="3.80.10.10">
    <property type="entry name" value="Ribonuclease Inhibitor"/>
    <property type="match status" value="1"/>
</dbReference>
<feature type="compositionally biased region" description="Basic residues" evidence="1">
    <location>
        <begin position="69"/>
        <end position="78"/>
    </location>
</feature>